<keyword evidence="1" id="KW-0479">Metal-binding</keyword>
<accession>A0A9Q1BCU9</accession>
<dbReference type="InterPro" id="IPR000315">
    <property type="entry name" value="Znf_B-box"/>
</dbReference>
<protein>
    <submittedName>
        <fullName evidence="8">Tripartite motif-containing protein 3</fullName>
    </submittedName>
</protein>
<keyword evidence="2 4" id="KW-0863">Zinc-finger</keyword>
<dbReference type="SUPFAM" id="SSF69322">
    <property type="entry name" value="Tricorn protease domain 2"/>
    <property type="match status" value="1"/>
</dbReference>
<dbReference type="GO" id="GO:0008270">
    <property type="term" value="F:zinc ion binding"/>
    <property type="evidence" value="ECO:0007669"/>
    <property type="project" value="UniProtKB-KW"/>
</dbReference>
<comment type="caution">
    <text evidence="8">The sequence shown here is derived from an EMBL/GenBank/DDBJ whole genome shotgun (WGS) entry which is preliminary data.</text>
</comment>
<dbReference type="SUPFAM" id="SSF57850">
    <property type="entry name" value="RING/U-box"/>
    <property type="match status" value="1"/>
</dbReference>
<dbReference type="PANTHER" id="PTHR25462">
    <property type="entry name" value="BONUS, ISOFORM C-RELATED"/>
    <property type="match status" value="1"/>
</dbReference>
<dbReference type="PANTHER" id="PTHR25462:SF229">
    <property type="entry name" value="TRANSCRIPTION INTERMEDIARY FACTOR 1-BETA"/>
    <property type="match status" value="1"/>
</dbReference>
<dbReference type="PROSITE" id="PS00518">
    <property type="entry name" value="ZF_RING_1"/>
    <property type="match status" value="1"/>
</dbReference>
<sequence>MADVPIMRLSVECTICIEIFKRPKVLSCGHSFCAECLEQMIRVGSGSFDCPICRQTENVGKLGVDKLKDNYALGALVDSLQTSLGNQAGAQDPPTPTRREANPGSTRGDPGGQPKKEEKKIPTCVRHPGKKLEASCNECEDTVCGQCIASKCRRLNHKVVPIAEKAKEVRLRLKLLLLGAAFSQLKDNMTIGAGLVEAGTVRRQAETVRQKIFEAHARALKFTEQKKQQYLEIIRGTSESRHLEKERRYVLQDLQRYHHQMEEILANWRDLRVQDVGEDVAQDIVSTVREKVEAVRKILQEAEGPSIGFDFIGYPPDGSVGELIYEKGSTIGVLSLSGGRLIVARDDRRVAGVCIGEVHQDTPANVKWLFTLKPANYVATVVFCTLSLGSPTENPEQKILIAVGQEIFIIDVNSCKYPTSPERCPAQGIITVCPKSMPKNATITGIDWYPIPLKSGSVGFSDEFVIYTTDKCHDLTVVSTTTGLNVKVITSSIFLSLVRCHEVGGEAAILVRQVSSAKVLMIDPNGNIKQTFTAPPQKSDANPTLLCWVELPKVMAAVLWVPVTSRGWEIVLYDAESGIVAKTVRGTGDTPTGLDGLIPDKLVMCFSDGAVRICAANPVVGRQTSNPPSIKQVMGL</sequence>
<dbReference type="Gene3D" id="3.30.40.10">
    <property type="entry name" value="Zinc/RING finger domain, C3HC4 (zinc finger)"/>
    <property type="match status" value="1"/>
</dbReference>
<evidence type="ECO:0000256" key="3">
    <source>
        <dbReference type="ARBA" id="ARBA00022833"/>
    </source>
</evidence>
<dbReference type="AlphaFoldDB" id="A0A9Q1BCU9"/>
<evidence type="ECO:0000256" key="4">
    <source>
        <dbReference type="PROSITE-ProRule" id="PRU00024"/>
    </source>
</evidence>
<dbReference type="Gene3D" id="3.30.160.60">
    <property type="entry name" value="Classic Zinc Finger"/>
    <property type="match status" value="1"/>
</dbReference>
<feature type="domain" description="RING-type" evidence="6">
    <location>
        <begin position="13"/>
        <end position="54"/>
    </location>
</feature>
<dbReference type="InterPro" id="IPR017907">
    <property type="entry name" value="Znf_RING_CS"/>
</dbReference>
<reference evidence="8" key="1">
    <citation type="submission" date="2021-10" db="EMBL/GenBank/DDBJ databases">
        <title>Tropical sea cucumber genome reveals ecological adaptation and Cuvierian tubules defense mechanism.</title>
        <authorList>
            <person name="Chen T."/>
        </authorList>
    </citation>
    <scope>NUCLEOTIDE SEQUENCE</scope>
    <source>
        <strain evidence="8">Nanhai2018</strain>
        <tissue evidence="8">Muscle</tissue>
    </source>
</reference>
<dbReference type="GO" id="GO:0006513">
    <property type="term" value="P:protein monoubiquitination"/>
    <property type="evidence" value="ECO:0007669"/>
    <property type="project" value="TreeGrafter"/>
</dbReference>
<evidence type="ECO:0000256" key="1">
    <source>
        <dbReference type="ARBA" id="ARBA00022723"/>
    </source>
</evidence>
<feature type="domain" description="B box-type" evidence="7">
    <location>
        <begin position="119"/>
        <end position="162"/>
    </location>
</feature>
<dbReference type="OrthoDB" id="5844798at2759"/>
<evidence type="ECO:0000313" key="8">
    <source>
        <dbReference type="EMBL" id="KAJ8020494.1"/>
    </source>
</evidence>
<evidence type="ECO:0000313" key="9">
    <source>
        <dbReference type="Proteomes" id="UP001152320"/>
    </source>
</evidence>
<dbReference type="SMART" id="SM00184">
    <property type="entry name" value="RING"/>
    <property type="match status" value="1"/>
</dbReference>
<keyword evidence="3" id="KW-0862">Zinc</keyword>
<dbReference type="PROSITE" id="PS50089">
    <property type="entry name" value="ZF_RING_2"/>
    <property type="match status" value="1"/>
</dbReference>
<dbReference type="InterPro" id="IPR018957">
    <property type="entry name" value="Znf_C3HC4_RING-type"/>
</dbReference>
<dbReference type="EMBL" id="JAIZAY010000022">
    <property type="protein sequence ID" value="KAJ8020494.1"/>
    <property type="molecule type" value="Genomic_DNA"/>
</dbReference>
<dbReference type="PROSITE" id="PS50119">
    <property type="entry name" value="ZF_BBOX"/>
    <property type="match status" value="1"/>
</dbReference>
<dbReference type="GO" id="GO:0061630">
    <property type="term" value="F:ubiquitin protein ligase activity"/>
    <property type="evidence" value="ECO:0007669"/>
    <property type="project" value="TreeGrafter"/>
</dbReference>
<dbReference type="Pfam" id="PF00643">
    <property type="entry name" value="zf-B_box"/>
    <property type="match status" value="1"/>
</dbReference>
<feature type="region of interest" description="Disordered" evidence="5">
    <location>
        <begin position="85"/>
        <end position="123"/>
    </location>
</feature>
<organism evidence="8 9">
    <name type="scientific">Holothuria leucospilota</name>
    <name type="common">Black long sea cucumber</name>
    <name type="synonym">Mertensiothuria leucospilota</name>
    <dbReference type="NCBI Taxonomy" id="206669"/>
    <lineage>
        <taxon>Eukaryota</taxon>
        <taxon>Metazoa</taxon>
        <taxon>Echinodermata</taxon>
        <taxon>Eleutherozoa</taxon>
        <taxon>Echinozoa</taxon>
        <taxon>Holothuroidea</taxon>
        <taxon>Aspidochirotacea</taxon>
        <taxon>Aspidochirotida</taxon>
        <taxon>Holothuriidae</taxon>
        <taxon>Holothuria</taxon>
    </lineage>
</organism>
<evidence type="ECO:0000259" key="7">
    <source>
        <dbReference type="PROSITE" id="PS50119"/>
    </source>
</evidence>
<name>A0A9Q1BCU9_HOLLE</name>
<keyword evidence="9" id="KW-1185">Reference proteome</keyword>
<evidence type="ECO:0000256" key="5">
    <source>
        <dbReference type="SAM" id="MobiDB-lite"/>
    </source>
</evidence>
<proteinExistence type="predicted"/>
<dbReference type="InterPro" id="IPR013083">
    <property type="entry name" value="Znf_RING/FYVE/PHD"/>
</dbReference>
<dbReference type="InterPro" id="IPR001841">
    <property type="entry name" value="Znf_RING"/>
</dbReference>
<evidence type="ECO:0000259" key="6">
    <source>
        <dbReference type="PROSITE" id="PS50089"/>
    </source>
</evidence>
<dbReference type="SUPFAM" id="SSF57845">
    <property type="entry name" value="B-box zinc-binding domain"/>
    <property type="match status" value="1"/>
</dbReference>
<dbReference type="Proteomes" id="UP001152320">
    <property type="component" value="Chromosome 22"/>
</dbReference>
<evidence type="ECO:0000256" key="2">
    <source>
        <dbReference type="ARBA" id="ARBA00022771"/>
    </source>
</evidence>
<dbReference type="InterPro" id="IPR047153">
    <property type="entry name" value="TRIM45/56/19-like"/>
</dbReference>
<dbReference type="Pfam" id="PF00097">
    <property type="entry name" value="zf-C3HC4"/>
    <property type="match status" value="1"/>
</dbReference>
<gene>
    <name evidence="8" type="ORF">HOLleu_40098</name>
</gene>